<dbReference type="EMBL" id="JAEQMG010000047">
    <property type="protein sequence ID" value="MBK6087954.1"/>
    <property type="molecule type" value="Genomic_DNA"/>
</dbReference>
<organism evidence="4 5">
    <name type="scientific">Ruminococcus difficilis</name>
    <dbReference type="NCBI Taxonomy" id="2763069"/>
    <lineage>
        <taxon>Bacteria</taxon>
        <taxon>Bacillati</taxon>
        <taxon>Bacillota</taxon>
        <taxon>Clostridia</taxon>
        <taxon>Eubacteriales</taxon>
        <taxon>Oscillospiraceae</taxon>
        <taxon>Ruminococcus</taxon>
    </lineage>
</organism>
<evidence type="ECO:0000256" key="1">
    <source>
        <dbReference type="ARBA" id="ARBA00022723"/>
    </source>
</evidence>
<name>A0A934U3T1_9FIRM</name>
<keyword evidence="2" id="KW-0378">Hydrolase</keyword>
<dbReference type="SMART" id="SM00910">
    <property type="entry name" value="HIRAN"/>
    <property type="match status" value="1"/>
</dbReference>
<protein>
    <submittedName>
        <fullName evidence="4">HIRAN domain-containing protein</fullName>
    </submittedName>
</protein>
<proteinExistence type="predicted"/>
<dbReference type="AlphaFoldDB" id="A0A934U3T1"/>
<evidence type="ECO:0000259" key="3">
    <source>
        <dbReference type="SMART" id="SM00910"/>
    </source>
</evidence>
<dbReference type="Gene3D" id="3.30.70.2330">
    <property type="match status" value="1"/>
</dbReference>
<sequence>MVKAWTLVKLSGVTVKVAGVTYGKRQTAIEHLMHYRPQDVRISLCRDKSNAADKNAVAVIAAVRGKGAYTMGYLPRAFAAFIAPLMDSGKQIFSRLSSICGGQALYLSYGMRIEVRV</sequence>
<keyword evidence="1" id="KW-0479">Metal-binding</keyword>
<dbReference type="InterPro" id="IPR014905">
    <property type="entry name" value="HIRAN"/>
</dbReference>
<feature type="domain" description="HIRAN" evidence="3">
    <location>
        <begin position="29"/>
        <end position="117"/>
    </location>
</feature>
<comment type="caution">
    <text evidence="4">The sequence shown here is derived from an EMBL/GenBank/DDBJ whole genome shotgun (WGS) entry which is preliminary data.</text>
</comment>
<evidence type="ECO:0000313" key="5">
    <source>
        <dbReference type="Proteomes" id="UP000633365"/>
    </source>
</evidence>
<dbReference type="GO" id="GO:0008270">
    <property type="term" value="F:zinc ion binding"/>
    <property type="evidence" value="ECO:0007669"/>
    <property type="project" value="InterPro"/>
</dbReference>
<gene>
    <name evidence="4" type="ORF">JKK62_04700</name>
</gene>
<dbReference type="GO" id="GO:0016818">
    <property type="term" value="F:hydrolase activity, acting on acid anhydrides, in phosphorus-containing anhydrides"/>
    <property type="evidence" value="ECO:0007669"/>
    <property type="project" value="InterPro"/>
</dbReference>
<dbReference type="Pfam" id="PF08797">
    <property type="entry name" value="HIRAN"/>
    <property type="match status" value="1"/>
</dbReference>
<evidence type="ECO:0000256" key="2">
    <source>
        <dbReference type="ARBA" id="ARBA00022801"/>
    </source>
</evidence>
<reference evidence="4" key="1">
    <citation type="submission" date="2021-01" db="EMBL/GenBank/DDBJ databases">
        <title>Genome public.</title>
        <authorList>
            <person name="Liu C."/>
            <person name="Sun Q."/>
        </authorList>
    </citation>
    <scope>NUCLEOTIDE SEQUENCE</scope>
    <source>
        <strain evidence="4">M6</strain>
    </source>
</reference>
<accession>A0A934U3T1</accession>
<evidence type="ECO:0000313" key="4">
    <source>
        <dbReference type="EMBL" id="MBK6087954.1"/>
    </source>
</evidence>
<dbReference type="Proteomes" id="UP000633365">
    <property type="component" value="Unassembled WGS sequence"/>
</dbReference>
<dbReference type="GO" id="GO:0003676">
    <property type="term" value="F:nucleic acid binding"/>
    <property type="evidence" value="ECO:0007669"/>
    <property type="project" value="InterPro"/>
</dbReference>
<keyword evidence="5" id="KW-1185">Reference proteome</keyword>